<evidence type="ECO:0000259" key="4">
    <source>
        <dbReference type="Pfam" id="PF13600"/>
    </source>
</evidence>
<feature type="domain" description="DUF4139" evidence="3">
    <location>
        <begin position="194"/>
        <end position="602"/>
    </location>
</feature>
<keyword evidence="6" id="KW-1185">Reference proteome</keyword>
<dbReference type="PANTHER" id="PTHR31005">
    <property type="entry name" value="DUF4139 DOMAIN-CONTAINING PROTEIN"/>
    <property type="match status" value="1"/>
</dbReference>
<proteinExistence type="predicted"/>
<dbReference type="InParanoid" id="A0A286U786"/>
<dbReference type="EMBL" id="NBII01000010">
    <property type="protein sequence ID" value="PAV15430.1"/>
    <property type="molecule type" value="Genomic_DNA"/>
</dbReference>
<protein>
    <submittedName>
        <fullName evidence="5">Mucoidy inhibitor A</fullName>
    </submittedName>
</protein>
<dbReference type="STRING" id="2282107.A0A286U786"/>
<dbReference type="InterPro" id="IPR011935">
    <property type="entry name" value="CHP02231"/>
</dbReference>
<evidence type="ECO:0000313" key="5">
    <source>
        <dbReference type="EMBL" id="PAV15430.1"/>
    </source>
</evidence>
<dbReference type="NCBIfam" id="TIGR02231">
    <property type="entry name" value="mucoidy inhibitor MuiA family protein"/>
    <property type="match status" value="1"/>
</dbReference>
<reference evidence="5 6" key="1">
    <citation type="journal article" date="2017" name="Mol. Ecol.">
        <title>Comparative and population genomic landscape of Phellinus noxius: A hypervariable fungus causing root rot in trees.</title>
        <authorList>
            <person name="Chung C.L."/>
            <person name="Lee T.J."/>
            <person name="Akiba M."/>
            <person name="Lee H.H."/>
            <person name="Kuo T.H."/>
            <person name="Liu D."/>
            <person name="Ke H.M."/>
            <person name="Yokoi T."/>
            <person name="Roa M.B."/>
            <person name="Lu M.J."/>
            <person name="Chang Y.Y."/>
            <person name="Ann P.J."/>
            <person name="Tsai J.N."/>
            <person name="Chen C.Y."/>
            <person name="Tzean S.S."/>
            <person name="Ota Y."/>
            <person name="Hattori T."/>
            <person name="Sahashi N."/>
            <person name="Liou R.F."/>
            <person name="Kikuchi T."/>
            <person name="Tsai I.J."/>
        </authorList>
    </citation>
    <scope>NUCLEOTIDE SEQUENCE [LARGE SCALE GENOMIC DNA]</scope>
    <source>
        <strain evidence="5 6">FFPRI411160</strain>
    </source>
</reference>
<dbReference type="InterPro" id="IPR025554">
    <property type="entry name" value="DUF4140"/>
</dbReference>
<sequence length="611" mass="68173">MKSIEYDAIKNEIAAVTVYQHDRAEVNRRIKFDHEEGQYEVNIRNLPSCIDEKSIRVDGIGQATILDVVYHVDSQDKTTQGNDDNVEKLSEEASRIKREIEVLDYQGKVLQDFSKNLENSNADIEKLEAYLNLYETRKTKLDNTKAELVKKERELTSRVDAIYGKAQEELVNRRNYCANVSVILQAAASGEVELSFTYVVTNATWTPLYDLRVSLFTEDKGQKSENTHLNLQYRASVYQSTGEDWKDVVLTLSTASPTQFVGIPTLKPARISSPSSPKWSVAQSFTLGGPPGDLQQDRERESIDTIPNTQKKKRYRKPNELALRFSQVNPAPAPPPQFFPSNNSYSQSSGGAISATFTIPGQSTITSSKQNGQVSHKVVVADLHFDSVNLEWITVPIQSTDVFLRAKVINTSNYVLLPGTANIFLDGSFVASSTIPFTNCGEKLSCSLGKDPSVRVSKVSTTNKVKTVNGSILQSSNKIKTTTYERVTILKNARPFKLSRLIVKDQVYVSDDDKLKVKILEPASLSESIKGTMNRLSRLGGTVARWTSLGDDDDDDDVKSVSESAFVEEMDSRRANGLFEWIVEMNKGGSIELRTCWTVSAPHDFEWSLSD</sequence>
<evidence type="ECO:0000256" key="2">
    <source>
        <dbReference type="SAM" id="MobiDB-lite"/>
    </source>
</evidence>
<feature type="region of interest" description="Disordered" evidence="2">
    <location>
        <begin position="285"/>
        <end position="318"/>
    </location>
</feature>
<dbReference type="Pfam" id="PF13600">
    <property type="entry name" value="DUF4140"/>
    <property type="match status" value="1"/>
</dbReference>
<dbReference type="Proteomes" id="UP000217199">
    <property type="component" value="Unassembled WGS sequence"/>
</dbReference>
<comment type="caution">
    <text evidence="5">The sequence shown here is derived from an EMBL/GenBank/DDBJ whole genome shotgun (WGS) entry which is preliminary data.</text>
</comment>
<dbReference type="AlphaFoldDB" id="A0A286U786"/>
<dbReference type="Pfam" id="PF13598">
    <property type="entry name" value="DUF4139"/>
    <property type="match status" value="1"/>
</dbReference>
<evidence type="ECO:0000313" key="6">
    <source>
        <dbReference type="Proteomes" id="UP000217199"/>
    </source>
</evidence>
<feature type="domain" description="DUF4140" evidence="4">
    <location>
        <begin position="16"/>
        <end position="110"/>
    </location>
</feature>
<organism evidence="5 6">
    <name type="scientific">Pyrrhoderma noxium</name>
    <dbReference type="NCBI Taxonomy" id="2282107"/>
    <lineage>
        <taxon>Eukaryota</taxon>
        <taxon>Fungi</taxon>
        <taxon>Dikarya</taxon>
        <taxon>Basidiomycota</taxon>
        <taxon>Agaricomycotina</taxon>
        <taxon>Agaricomycetes</taxon>
        <taxon>Hymenochaetales</taxon>
        <taxon>Hymenochaetaceae</taxon>
        <taxon>Pyrrhoderma</taxon>
    </lineage>
</organism>
<keyword evidence="1" id="KW-0175">Coiled coil</keyword>
<name>A0A286U786_9AGAM</name>
<gene>
    <name evidence="5" type="ORF">PNOK_0919400</name>
</gene>
<dbReference type="InterPro" id="IPR037291">
    <property type="entry name" value="DUF4139"/>
</dbReference>
<accession>A0A286U786</accession>
<dbReference type="PANTHER" id="PTHR31005:SF8">
    <property type="entry name" value="DUF4139 DOMAIN-CONTAINING PROTEIN"/>
    <property type="match status" value="1"/>
</dbReference>
<evidence type="ECO:0000256" key="1">
    <source>
        <dbReference type="SAM" id="Coils"/>
    </source>
</evidence>
<dbReference type="OrthoDB" id="10068793at2759"/>
<evidence type="ECO:0000259" key="3">
    <source>
        <dbReference type="Pfam" id="PF13598"/>
    </source>
</evidence>
<feature type="coiled-coil region" evidence="1">
    <location>
        <begin position="86"/>
        <end position="154"/>
    </location>
</feature>